<evidence type="ECO:0000313" key="9">
    <source>
        <dbReference type="Proteomes" id="UP000677054"/>
    </source>
</evidence>
<keyword evidence="1 4" id="KW-0728">SH3 domain</keyword>
<dbReference type="InterPro" id="IPR000980">
    <property type="entry name" value="SH2"/>
</dbReference>
<dbReference type="PANTHER" id="PTHR19969:SF15">
    <property type="entry name" value="SRC-LIKE-ADAPTER 2 ISOFORM X1"/>
    <property type="match status" value="1"/>
</dbReference>
<dbReference type="PRINTS" id="PR00401">
    <property type="entry name" value="SH2DOMAIN"/>
</dbReference>
<dbReference type="PROSITE" id="PS50002">
    <property type="entry name" value="SH3"/>
    <property type="match status" value="1"/>
</dbReference>
<dbReference type="EMBL" id="CAJPEV010004195">
    <property type="protein sequence ID" value="CAG0901364.1"/>
    <property type="molecule type" value="Genomic_DNA"/>
</dbReference>
<dbReference type="CDD" id="cd11845">
    <property type="entry name" value="SH3_Src_like"/>
    <property type="match status" value="1"/>
</dbReference>
<evidence type="ECO:0000256" key="4">
    <source>
        <dbReference type="PROSITE-ProRule" id="PRU00192"/>
    </source>
</evidence>
<gene>
    <name evidence="8" type="ORF">DSTB1V02_LOCUS11960</name>
</gene>
<evidence type="ECO:0000256" key="3">
    <source>
        <dbReference type="PROSITE-ProRule" id="PRU00191"/>
    </source>
</evidence>
<dbReference type="SUPFAM" id="SSF55550">
    <property type="entry name" value="SH2 domain"/>
    <property type="match status" value="1"/>
</dbReference>
<evidence type="ECO:0000256" key="5">
    <source>
        <dbReference type="SAM" id="MobiDB-lite"/>
    </source>
</evidence>
<dbReference type="PRINTS" id="PR00452">
    <property type="entry name" value="SH3DOMAIN"/>
</dbReference>
<reference evidence="8" key="1">
    <citation type="submission" date="2020-11" db="EMBL/GenBank/DDBJ databases">
        <authorList>
            <person name="Tran Van P."/>
        </authorList>
    </citation>
    <scope>NUCLEOTIDE SEQUENCE</scope>
</reference>
<evidence type="ECO:0000256" key="1">
    <source>
        <dbReference type="ARBA" id="ARBA00022443"/>
    </source>
</evidence>
<proteinExistence type="predicted"/>
<evidence type="ECO:0000256" key="2">
    <source>
        <dbReference type="ARBA" id="ARBA00022999"/>
    </source>
</evidence>
<dbReference type="Proteomes" id="UP000677054">
    <property type="component" value="Unassembled WGS sequence"/>
</dbReference>
<dbReference type="GO" id="GO:0048468">
    <property type="term" value="P:cell development"/>
    <property type="evidence" value="ECO:0007669"/>
    <property type="project" value="UniProtKB-ARBA"/>
</dbReference>
<dbReference type="EMBL" id="LR903712">
    <property type="protein sequence ID" value="CAD7252202.1"/>
    <property type="molecule type" value="Genomic_DNA"/>
</dbReference>
<dbReference type="SUPFAM" id="SSF50044">
    <property type="entry name" value="SH3-domain"/>
    <property type="match status" value="1"/>
</dbReference>
<dbReference type="SMART" id="SM00326">
    <property type="entry name" value="SH3"/>
    <property type="match status" value="1"/>
</dbReference>
<dbReference type="InterPro" id="IPR051184">
    <property type="entry name" value="Tyrosine-phos_adapter"/>
</dbReference>
<dbReference type="Pfam" id="PF00018">
    <property type="entry name" value="SH3_1"/>
    <property type="match status" value="1"/>
</dbReference>
<dbReference type="PANTHER" id="PTHR19969">
    <property type="entry name" value="SH2-SH3 ADAPTOR PROTEIN-RELATED"/>
    <property type="match status" value="1"/>
</dbReference>
<protein>
    <submittedName>
        <fullName evidence="8">Uncharacterized protein</fullName>
    </submittedName>
</protein>
<feature type="region of interest" description="Disordered" evidence="5">
    <location>
        <begin position="1"/>
        <end position="21"/>
    </location>
</feature>
<dbReference type="GO" id="GO:0007167">
    <property type="term" value="P:enzyme-linked receptor protein signaling pathway"/>
    <property type="evidence" value="ECO:0007669"/>
    <property type="project" value="TreeGrafter"/>
</dbReference>
<dbReference type="GO" id="GO:0005737">
    <property type="term" value="C:cytoplasm"/>
    <property type="evidence" value="ECO:0007669"/>
    <property type="project" value="TreeGrafter"/>
</dbReference>
<dbReference type="OrthoDB" id="28230at2759"/>
<name>A0A7R9ADI4_9CRUS</name>
<keyword evidence="2 3" id="KW-0727">SH2 domain</keyword>
<dbReference type="InterPro" id="IPR001452">
    <property type="entry name" value="SH3_domain"/>
</dbReference>
<dbReference type="InterPro" id="IPR036028">
    <property type="entry name" value="SH3-like_dom_sf"/>
</dbReference>
<accession>A0A7R9ADI4</accession>
<feature type="domain" description="SH2" evidence="6">
    <location>
        <begin position="95"/>
        <end position="199"/>
    </location>
</feature>
<keyword evidence="9" id="KW-1185">Reference proteome</keyword>
<evidence type="ECO:0000259" key="7">
    <source>
        <dbReference type="PROSITE" id="PS50002"/>
    </source>
</evidence>
<feature type="domain" description="SH3" evidence="7">
    <location>
        <begin position="28"/>
        <end position="89"/>
    </location>
</feature>
<dbReference type="Gene3D" id="3.30.505.10">
    <property type="entry name" value="SH2 domain"/>
    <property type="match status" value="1"/>
</dbReference>
<dbReference type="GO" id="GO:0016477">
    <property type="term" value="P:cell migration"/>
    <property type="evidence" value="ECO:0007669"/>
    <property type="project" value="TreeGrafter"/>
</dbReference>
<evidence type="ECO:0000313" key="8">
    <source>
        <dbReference type="EMBL" id="CAD7252202.1"/>
    </source>
</evidence>
<sequence>MVQQHVQQERKGPSLFPLPTQKQNLPNHTAKVFVALYDYKAQIDEDLSFKKGEHLEVIIDTQGDWWYARSKATKEEGFLPSNYVAKLKPNEADPWYFGNTKRTEAEKKLLLPENDHGAFLIRDSESRPNDYSLSVKYDDTVKHYRIKQREEVGFFIGKKNAFGTLQELVDHYSNDADGLGSEVPELHGHRHSRCMAYPHPYIHTYIHTYIPCFDVGPGERSQV</sequence>
<dbReference type="InterPro" id="IPR036860">
    <property type="entry name" value="SH2_dom_sf"/>
</dbReference>
<dbReference type="SMART" id="SM00252">
    <property type="entry name" value="SH2"/>
    <property type="match status" value="1"/>
</dbReference>
<evidence type="ECO:0000259" key="6">
    <source>
        <dbReference type="PROSITE" id="PS50001"/>
    </source>
</evidence>
<dbReference type="AlphaFoldDB" id="A0A7R9ADI4"/>
<dbReference type="Pfam" id="PF00017">
    <property type="entry name" value="SH2"/>
    <property type="match status" value="1"/>
</dbReference>
<dbReference type="Gene3D" id="2.30.30.40">
    <property type="entry name" value="SH3 Domains"/>
    <property type="match status" value="1"/>
</dbReference>
<organism evidence="8">
    <name type="scientific">Darwinula stevensoni</name>
    <dbReference type="NCBI Taxonomy" id="69355"/>
    <lineage>
        <taxon>Eukaryota</taxon>
        <taxon>Metazoa</taxon>
        <taxon>Ecdysozoa</taxon>
        <taxon>Arthropoda</taxon>
        <taxon>Crustacea</taxon>
        <taxon>Oligostraca</taxon>
        <taxon>Ostracoda</taxon>
        <taxon>Podocopa</taxon>
        <taxon>Podocopida</taxon>
        <taxon>Darwinulocopina</taxon>
        <taxon>Darwinuloidea</taxon>
        <taxon>Darwinulidae</taxon>
        <taxon>Darwinula</taxon>
    </lineage>
</organism>
<dbReference type="GO" id="GO:0030971">
    <property type="term" value="F:receptor tyrosine kinase binding"/>
    <property type="evidence" value="ECO:0007669"/>
    <property type="project" value="TreeGrafter"/>
</dbReference>
<dbReference type="GO" id="GO:0035591">
    <property type="term" value="F:signaling adaptor activity"/>
    <property type="evidence" value="ECO:0007669"/>
    <property type="project" value="TreeGrafter"/>
</dbReference>
<dbReference type="PROSITE" id="PS50001">
    <property type="entry name" value="SH2"/>
    <property type="match status" value="1"/>
</dbReference>